<reference evidence="2" key="1">
    <citation type="submission" date="2021-02" db="EMBL/GenBank/DDBJ databases">
        <authorList>
            <person name="Dougan E. K."/>
            <person name="Rhodes N."/>
            <person name="Thang M."/>
            <person name="Chan C."/>
        </authorList>
    </citation>
    <scope>NUCLEOTIDE SEQUENCE</scope>
</reference>
<evidence type="ECO:0000313" key="2">
    <source>
        <dbReference type="EMBL" id="CAE7424956.1"/>
    </source>
</evidence>
<gene>
    <name evidence="2" type="ORF">SNAT2548_LOCUS23122</name>
</gene>
<dbReference type="AlphaFoldDB" id="A0A812R7V7"/>
<dbReference type="EMBL" id="CAJNDS010002311">
    <property type="protein sequence ID" value="CAE7424956.1"/>
    <property type="molecule type" value="Genomic_DNA"/>
</dbReference>
<comment type="caution">
    <text evidence="2">The sequence shown here is derived from an EMBL/GenBank/DDBJ whole genome shotgun (WGS) entry which is preliminary data.</text>
</comment>
<feature type="non-terminal residue" evidence="2">
    <location>
        <position position="99"/>
    </location>
</feature>
<keyword evidence="3" id="KW-1185">Reference proteome</keyword>
<proteinExistence type="predicted"/>
<dbReference type="Proteomes" id="UP000604046">
    <property type="component" value="Unassembled WGS sequence"/>
</dbReference>
<protein>
    <submittedName>
        <fullName evidence="2">Uncharacterized protein</fullName>
    </submittedName>
</protein>
<feature type="region of interest" description="Disordered" evidence="1">
    <location>
        <begin position="66"/>
        <end position="86"/>
    </location>
</feature>
<name>A0A812R7V7_9DINO</name>
<evidence type="ECO:0000313" key="3">
    <source>
        <dbReference type="Proteomes" id="UP000604046"/>
    </source>
</evidence>
<accession>A0A812R7V7</accession>
<evidence type="ECO:0000256" key="1">
    <source>
        <dbReference type="SAM" id="MobiDB-lite"/>
    </source>
</evidence>
<organism evidence="2 3">
    <name type="scientific">Symbiodinium natans</name>
    <dbReference type="NCBI Taxonomy" id="878477"/>
    <lineage>
        <taxon>Eukaryota</taxon>
        <taxon>Sar</taxon>
        <taxon>Alveolata</taxon>
        <taxon>Dinophyceae</taxon>
        <taxon>Suessiales</taxon>
        <taxon>Symbiodiniaceae</taxon>
        <taxon>Symbiodinium</taxon>
    </lineage>
</organism>
<sequence>PYCHTEITVPARHHQRPRKNARLRLKRTLDSLLQDFERSPERVHDELQAWTARSHYARNILAGYFEQRPDSPRADPPPSAPTFDEDFMTTLLSGGTISL</sequence>
<dbReference type="OrthoDB" id="413694at2759"/>